<dbReference type="PANTHER" id="PTHR45950:SF1">
    <property type="entry name" value="HOMEOBOX-LEUCINE ZIPPER PROTEIN ATHB-15"/>
    <property type="match status" value="1"/>
</dbReference>
<dbReference type="Gramene" id="A09p16200.2_BraZ1">
    <property type="protein sequence ID" value="A09p16200.2_BraZ1.CDS"/>
    <property type="gene ID" value="A09g16200.2_BraZ1"/>
</dbReference>
<name>A0A8D9FYZ7_BRACM</name>
<evidence type="ECO:0000313" key="1">
    <source>
        <dbReference type="EMBL" id="CAG7861152.1"/>
    </source>
</evidence>
<gene>
    <name evidence="1" type="ORF">BRAPAZ1V2_A09P16200.2</name>
</gene>
<dbReference type="PANTHER" id="PTHR45950">
    <property type="entry name" value="HOMEOBOX-LEUCINE ZIPPER PROTEIN ATHB-14"/>
    <property type="match status" value="1"/>
</dbReference>
<dbReference type="GO" id="GO:0003700">
    <property type="term" value="F:DNA-binding transcription factor activity"/>
    <property type="evidence" value="ECO:0007669"/>
    <property type="project" value="InterPro"/>
</dbReference>
<dbReference type="InterPro" id="IPR044830">
    <property type="entry name" value="HD-Zip_III"/>
</dbReference>
<sequence>MLPYEIERAACVCKSRVAGDEEDDGICRDKQRKEASRLQAVNRKLTAMNKLLMEENDRLHSCRSKCHTWFMKTATSALLPAKDTSCESVVTSGLEPTRVCRIDRQESPSWFCECRAVDVMNVLYSYEALEK</sequence>
<protein>
    <submittedName>
        <fullName evidence="1">Uncharacterized protein</fullName>
    </submittedName>
</protein>
<dbReference type="AlphaFoldDB" id="A0A8D9FYZ7"/>
<organism evidence="1 2">
    <name type="scientific">Brassica campestris</name>
    <name type="common">Field mustard</name>
    <dbReference type="NCBI Taxonomy" id="3711"/>
    <lineage>
        <taxon>Eukaryota</taxon>
        <taxon>Viridiplantae</taxon>
        <taxon>Streptophyta</taxon>
        <taxon>Embryophyta</taxon>
        <taxon>Tracheophyta</taxon>
        <taxon>Spermatophyta</taxon>
        <taxon>Magnoliopsida</taxon>
        <taxon>eudicotyledons</taxon>
        <taxon>Gunneridae</taxon>
        <taxon>Pentapetalae</taxon>
        <taxon>rosids</taxon>
        <taxon>malvids</taxon>
        <taxon>Brassicales</taxon>
        <taxon>Brassicaceae</taxon>
        <taxon>Brassiceae</taxon>
        <taxon>Brassica</taxon>
    </lineage>
</organism>
<reference evidence="1 2" key="1">
    <citation type="submission" date="2021-07" db="EMBL/GenBank/DDBJ databases">
        <authorList>
            <consortium name="Genoscope - CEA"/>
            <person name="William W."/>
        </authorList>
    </citation>
    <scope>NUCLEOTIDE SEQUENCE [LARGE SCALE GENOMIC DNA]</scope>
</reference>
<accession>A0A8D9FYZ7</accession>
<dbReference type="EMBL" id="LS974625">
    <property type="protein sequence ID" value="CAG7861152.1"/>
    <property type="molecule type" value="Genomic_DNA"/>
</dbReference>
<evidence type="ECO:0000313" key="2">
    <source>
        <dbReference type="Proteomes" id="UP000694005"/>
    </source>
</evidence>
<proteinExistence type="predicted"/>
<dbReference type="Proteomes" id="UP000694005">
    <property type="component" value="Chromosome A09"/>
</dbReference>